<accession>A0A8H4ADD5</accession>
<keyword evidence="4" id="KW-1185">Reference proteome</keyword>
<gene>
    <name evidence="3" type="ORF">F8M41_023473</name>
</gene>
<name>A0A8H4ADD5_GIGMA</name>
<dbReference type="Gene3D" id="1.20.1440.240">
    <property type="match status" value="1"/>
</dbReference>
<feature type="signal peptide" evidence="1">
    <location>
        <begin position="1"/>
        <end position="20"/>
    </location>
</feature>
<evidence type="ECO:0000313" key="4">
    <source>
        <dbReference type="Proteomes" id="UP000439903"/>
    </source>
</evidence>
<proteinExistence type="predicted"/>
<dbReference type="Proteomes" id="UP000439903">
    <property type="component" value="Unassembled WGS sequence"/>
</dbReference>
<organism evidence="3 4">
    <name type="scientific">Gigaspora margarita</name>
    <dbReference type="NCBI Taxonomy" id="4874"/>
    <lineage>
        <taxon>Eukaryota</taxon>
        <taxon>Fungi</taxon>
        <taxon>Fungi incertae sedis</taxon>
        <taxon>Mucoromycota</taxon>
        <taxon>Glomeromycotina</taxon>
        <taxon>Glomeromycetes</taxon>
        <taxon>Diversisporales</taxon>
        <taxon>Gigasporaceae</taxon>
        <taxon>Gigaspora</taxon>
    </lineage>
</organism>
<dbReference type="InterPro" id="IPR002937">
    <property type="entry name" value="Amino_oxidase"/>
</dbReference>
<dbReference type="GO" id="GO:0009063">
    <property type="term" value="P:amino acid catabolic process"/>
    <property type="evidence" value="ECO:0007669"/>
    <property type="project" value="TreeGrafter"/>
</dbReference>
<dbReference type="InterPro" id="IPR050281">
    <property type="entry name" value="Flavin_monoamine_oxidase"/>
</dbReference>
<dbReference type="SUPFAM" id="SSF54373">
    <property type="entry name" value="FAD-linked reductases, C-terminal domain"/>
    <property type="match status" value="1"/>
</dbReference>
<protein>
    <submittedName>
        <fullName evidence="3">FAD-dependent oxidoreductase</fullName>
    </submittedName>
</protein>
<dbReference type="Gene3D" id="3.90.660.10">
    <property type="match status" value="1"/>
</dbReference>
<dbReference type="PANTHER" id="PTHR10742:SF342">
    <property type="entry name" value="AMINE OXIDASE"/>
    <property type="match status" value="1"/>
</dbReference>
<dbReference type="AlphaFoldDB" id="A0A8H4ADD5"/>
<keyword evidence="1" id="KW-0732">Signal</keyword>
<dbReference type="EMBL" id="WTPW01000764">
    <property type="protein sequence ID" value="KAF0482326.1"/>
    <property type="molecule type" value="Genomic_DNA"/>
</dbReference>
<sequence>MLSSNFQLIIIIVLILPIIAQTAQKFERRDENLRKRAHIRNYYYKDYHKRINDDNIKINPRSTPNENPKICIIGAGTAGLLTALLLKEAGIKDVTILEYQDRVGGRVHTHYFTDNPDDDKRLYGELGAMRLPYVDGRPDISQHQLVFDTIDYLNEYNKVDNPEMEIKTIPFIYSNPNALYYYNNQKDQNGKIMTKNYSATANVTQLGYPSKIPDNYLSLFDEALKPFFDELDKNFTNGLKALERYDQYTTYAYLKEVFLPAKLPTKWDDYDEIIKAIEMNTMGIGEFKFGFVDIAMEEYTFNPNYNLSWKTIDKGMQRFPNAFLPLIRKEKYTLKYNSEVYKLEKTEDGEKVKVYWKSNGTKESDVFDRVVVTVPLGCIRHWGLPSSLSYDKRRVIRELDYLNAGKIFLQFKSRFWEKSPLETGGFQTTSNVGIVGGSSSTDLPVRTVVYPSYYQGLPEDGPGVLLASYTWDYDAARYSPFTEEERFELALNDIVSLHGDIARKEWIPGKENNKAHYWTNDKTVVGGAYAKYGVGQVKYLMGAMMRPEDFIHWAGEHTDIHNAWILGALNSGVRVVKEILQENLMNDKWLKLKNSRLLKYWNGNLDAYRGY</sequence>
<dbReference type="SUPFAM" id="SSF51905">
    <property type="entry name" value="FAD/NAD(P)-binding domain"/>
    <property type="match status" value="1"/>
</dbReference>
<feature type="chain" id="PRO_5034346509" evidence="1">
    <location>
        <begin position="21"/>
        <end position="611"/>
    </location>
</feature>
<dbReference type="GO" id="GO:0001716">
    <property type="term" value="F:L-amino-acid oxidase activity"/>
    <property type="evidence" value="ECO:0007669"/>
    <property type="project" value="TreeGrafter"/>
</dbReference>
<evidence type="ECO:0000259" key="2">
    <source>
        <dbReference type="Pfam" id="PF01593"/>
    </source>
</evidence>
<dbReference type="Gene3D" id="3.50.50.60">
    <property type="entry name" value="FAD/NAD(P)-binding domain"/>
    <property type="match status" value="1"/>
</dbReference>
<comment type="caution">
    <text evidence="3">The sequence shown here is derived from an EMBL/GenBank/DDBJ whole genome shotgun (WGS) entry which is preliminary data.</text>
</comment>
<feature type="domain" description="Amine oxidase" evidence="2">
    <location>
        <begin position="78"/>
        <end position="580"/>
    </location>
</feature>
<reference evidence="3 4" key="1">
    <citation type="journal article" date="2019" name="Environ. Microbiol.">
        <title>At the nexus of three kingdoms: the genome of the mycorrhizal fungus Gigaspora margarita provides insights into plant, endobacterial and fungal interactions.</title>
        <authorList>
            <person name="Venice F."/>
            <person name="Ghignone S."/>
            <person name="Salvioli di Fossalunga A."/>
            <person name="Amselem J."/>
            <person name="Novero M."/>
            <person name="Xianan X."/>
            <person name="Sedzielewska Toro K."/>
            <person name="Morin E."/>
            <person name="Lipzen A."/>
            <person name="Grigoriev I.V."/>
            <person name="Henrissat B."/>
            <person name="Martin F.M."/>
            <person name="Bonfante P."/>
        </authorList>
    </citation>
    <scope>NUCLEOTIDE SEQUENCE [LARGE SCALE GENOMIC DNA]</scope>
    <source>
        <strain evidence="3 4">BEG34</strain>
    </source>
</reference>
<evidence type="ECO:0000256" key="1">
    <source>
        <dbReference type="SAM" id="SignalP"/>
    </source>
</evidence>
<dbReference type="OrthoDB" id="7777654at2759"/>
<evidence type="ECO:0000313" key="3">
    <source>
        <dbReference type="EMBL" id="KAF0482326.1"/>
    </source>
</evidence>
<dbReference type="InterPro" id="IPR036188">
    <property type="entry name" value="FAD/NAD-bd_sf"/>
</dbReference>
<dbReference type="PRINTS" id="PR00419">
    <property type="entry name" value="ADXRDTASE"/>
</dbReference>
<dbReference type="Pfam" id="PF01593">
    <property type="entry name" value="Amino_oxidase"/>
    <property type="match status" value="1"/>
</dbReference>
<dbReference type="PANTHER" id="PTHR10742">
    <property type="entry name" value="FLAVIN MONOAMINE OXIDASE"/>
    <property type="match status" value="1"/>
</dbReference>